<dbReference type="AlphaFoldDB" id="A0AAE0L456"/>
<organism evidence="6 7">
    <name type="scientific">Cymbomonas tetramitiformis</name>
    <dbReference type="NCBI Taxonomy" id="36881"/>
    <lineage>
        <taxon>Eukaryota</taxon>
        <taxon>Viridiplantae</taxon>
        <taxon>Chlorophyta</taxon>
        <taxon>Pyramimonadophyceae</taxon>
        <taxon>Pyramimonadales</taxon>
        <taxon>Pyramimonadaceae</taxon>
        <taxon>Cymbomonas</taxon>
    </lineage>
</organism>
<dbReference type="Pfam" id="PF00459">
    <property type="entry name" value="Inositol_P"/>
    <property type="match status" value="1"/>
</dbReference>
<evidence type="ECO:0000313" key="6">
    <source>
        <dbReference type="EMBL" id="KAK3271471.1"/>
    </source>
</evidence>
<dbReference type="GO" id="GO:0008934">
    <property type="term" value="F:inositol monophosphate 1-phosphatase activity"/>
    <property type="evidence" value="ECO:0007669"/>
    <property type="project" value="TreeGrafter"/>
</dbReference>
<comment type="similarity">
    <text evidence="1">Belongs to the inositol monophosphatase superfamily.</text>
</comment>
<dbReference type="PANTHER" id="PTHR20854">
    <property type="entry name" value="INOSITOL MONOPHOSPHATASE"/>
    <property type="match status" value="1"/>
</dbReference>
<dbReference type="GO" id="GO:0006020">
    <property type="term" value="P:inositol metabolic process"/>
    <property type="evidence" value="ECO:0007669"/>
    <property type="project" value="TreeGrafter"/>
</dbReference>
<evidence type="ECO:0000256" key="4">
    <source>
        <dbReference type="ARBA" id="ARBA00022842"/>
    </source>
</evidence>
<protein>
    <recommendedName>
        <fullName evidence="8">Inositol-phosphate phosphatase</fullName>
    </recommendedName>
</protein>
<dbReference type="PANTHER" id="PTHR20854:SF4">
    <property type="entry name" value="INOSITOL-1-MONOPHOSPHATASE-RELATED"/>
    <property type="match status" value="1"/>
</dbReference>
<evidence type="ECO:0000256" key="5">
    <source>
        <dbReference type="PIRSR" id="PIRSR600760-2"/>
    </source>
</evidence>
<sequence>MAAPLAVAASFIVAVSSWLVVPRHLRSAPRRARRVFKRMQLSTKYEREVLVAIEVALRCGQAMKACKRRTPVFKDALAIDPVTATDEENEAYVTRVIAERFPNHEVIGEEASAKLGSIPELTEKTTWIVDPIDGTQNFVHGAPLSVVSIGMCSGAIPVLGVVYDPYRDELFVGVANEGLQFLCPMCLTSSPKVIKEMSGLWACRKKFT</sequence>
<feature type="binding site" evidence="5">
    <location>
        <position position="130"/>
    </location>
    <ligand>
        <name>Mg(2+)</name>
        <dbReference type="ChEBI" id="CHEBI:18420"/>
        <label>1</label>
        <note>catalytic</note>
    </ligand>
</feature>
<accession>A0AAE0L456</accession>
<gene>
    <name evidence="6" type="ORF">CYMTET_20181</name>
</gene>
<dbReference type="GO" id="GO:0046872">
    <property type="term" value="F:metal ion binding"/>
    <property type="evidence" value="ECO:0007669"/>
    <property type="project" value="UniProtKB-KW"/>
</dbReference>
<comment type="cofactor">
    <cofactor evidence="5">
        <name>Mg(2+)</name>
        <dbReference type="ChEBI" id="CHEBI:18420"/>
    </cofactor>
</comment>
<keyword evidence="7" id="KW-1185">Reference proteome</keyword>
<dbReference type="PRINTS" id="PR00377">
    <property type="entry name" value="IMPHPHTASES"/>
</dbReference>
<evidence type="ECO:0000313" key="7">
    <source>
        <dbReference type="Proteomes" id="UP001190700"/>
    </source>
</evidence>
<name>A0AAE0L456_9CHLO</name>
<evidence type="ECO:0008006" key="8">
    <source>
        <dbReference type="Google" id="ProtNLM"/>
    </source>
</evidence>
<evidence type="ECO:0000256" key="3">
    <source>
        <dbReference type="ARBA" id="ARBA00022801"/>
    </source>
</evidence>
<dbReference type="Proteomes" id="UP001190700">
    <property type="component" value="Unassembled WGS sequence"/>
</dbReference>
<proteinExistence type="inferred from homology"/>
<comment type="caution">
    <text evidence="6">The sequence shown here is derived from an EMBL/GenBank/DDBJ whole genome shotgun (WGS) entry which is preliminary data.</text>
</comment>
<feature type="binding site" evidence="5">
    <location>
        <position position="132"/>
    </location>
    <ligand>
        <name>Mg(2+)</name>
        <dbReference type="ChEBI" id="CHEBI:18420"/>
        <label>1</label>
        <note>catalytic</note>
    </ligand>
</feature>
<dbReference type="InterPro" id="IPR020583">
    <property type="entry name" value="Inositol_monoP_metal-BS"/>
</dbReference>
<keyword evidence="2 5" id="KW-0479">Metal-binding</keyword>
<dbReference type="InterPro" id="IPR000760">
    <property type="entry name" value="Inositol_monophosphatase-like"/>
</dbReference>
<dbReference type="GO" id="GO:0007165">
    <property type="term" value="P:signal transduction"/>
    <property type="evidence" value="ECO:0007669"/>
    <property type="project" value="TreeGrafter"/>
</dbReference>
<dbReference type="SUPFAM" id="SSF56655">
    <property type="entry name" value="Carbohydrate phosphatase"/>
    <property type="match status" value="1"/>
</dbReference>
<keyword evidence="4 5" id="KW-0460">Magnesium</keyword>
<dbReference type="Gene3D" id="3.30.540.10">
    <property type="entry name" value="Fructose-1,6-Bisphosphatase, subunit A, domain 1"/>
    <property type="match status" value="1"/>
</dbReference>
<dbReference type="EMBL" id="LGRX02009716">
    <property type="protein sequence ID" value="KAK3271471.1"/>
    <property type="molecule type" value="Genomic_DNA"/>
</dbReference>
<feature type="binding site" evidence="5">
    <location>
        <position position="109"/>
    </location>
    <ligand>
        <name>Mg(2+)</name>
        <dbReference type="ChEBI" id="CHEBI:18420"/>
        <label>1</label>
        <note>catalytic</note>
    </ligand>
</feature>
<feature type="binding site" evidence="5">
    <location>
        <position position="133"/>
    </location>
    <ligand>
        <name>Mg(2+)</name>
        <dbReference type="ChEBI" id="CHEBI:18420"/>
        <label>1</label>
        <note>catalytic</note>
    </ligand>
</feature>
<reference evidence="6 7" key="1">
    <citation type="journal article" date="2015" name="Genome Biol. Evol.">
        <title>Comparative Genomics of a Bacterivorous Green Alga Reveals Evolutionary Causalities and Consequences of Phago-Mixotrophic Mode of Nutrition.</title>
        <authorList>
            <person name="Burns J.A."/>
            <person name="Paasch A."/>
            <person name="Narechania A."/>
            <person name="Kim E."/>
        </authorList>
    </citation>
    <scope>NUCLEOTIDE SEQUENCE [LARGE SCALE GENOMIC DNA]</scope>
    <source>
        <strain evidence="6 7">PLY_AMNH</strain>
    </source>
</reference>
<keyword evidence="3" id="KW-0378">Hydrolase</keyword>
<dbReference type="PROSITE" id="PS00629">
    <property type="entry name" value="IMP_1"/>
    <property type="match status" value="1"/>
</dbReference>
<evidence type="ECO:0000256" key="2">
    <source>
        <dbReference type="ARBA" id="ARBA00022723"/>
    </source>
</evidence>
<evidence type="ECO:0000256" key="1">
    <source>
        <dbReference type="ARBA" id="ARBA00009759"/>
    </source>
</evidence>